<dbReference type="RefSeq" id="WP_098221598.1">
    <property type="nucleotide sequence ID" value="NZ_NTVJ01000002.1"/>
</dbReference>
<evidence type="ECO:0000313" key="2">
    <source>
        <dbReference type="Proteomes" id="UP000219897"/>
    </source>
</evidence>
<proteinExistence type="predicted"/>
<gene>
    <name evidence="1" type="ORF">CN495_12300</name>
</gene>
<sequence>MYNFYLSLDIPPSSYLYVAFIKDNLIIKTITKQNTNNYFMVFEETIPLPEKPDHFRHIFYQR</sequence>
<dbReference type="AlphaFoldDB" id="A0ABD6SL28"/>
<protein>
    <submittedName>
        <fullName evidence="1">Uncharacterized protein</fullName>
    </submittedName>
</protein>
<dbReference type="EMBL" id="NTYF01000037">
    <property type="protein sequence ID" value="PER53806.1"/>
    <property type="molecule type" value="Genomic_DNA"/>
</dbReference>
<reference evidence="1 2" key="1">
    <citation type="submission" date="2017-09" db="EMBL/GenBank/DDBJ databases">
        <title>Large-scale bioinformatics analysis of Bacillus genomes uncovers conserved roles of natural products in bacterial physiology.</title>
        <authorList>
            <consortium name="Agbiome Team Llc"/>
            <person name="Bleich R.M."/>
            <person name="Kirk G.J."/>
            <person name="Santa Maria K.C."/>
            <person name="Allen S.E."/>
            <person name="Farag S."/>
            <person name="Shank E.A."/>
            <person name="Bowers A."/>
        </authorList>
    </citation>
    <scope>NUCLEOTIDE SEQUENCE [LARGE SCALE GENOMIC DNA]</scope>
    <source>
        <strain evidence="1 2">AFS005140</strain>
    </source>
</reference>
<name>A0ABD6SL28_BACTU</name>
<comment type="caution">
    <text evidence="1">The sequence shown here is derived from an EMBL/GenBank/DDBJ whole genome shotgun (WGS) entry which is preliminary data.</text>
</comment>
<organism evidence="1 2">
    <name type="scientific">Bacillus thuringiensis</name>
    <dbReference type="NCBI Taxonomy" id="1428"/>
    <lineage>
        <taxon>Bacteria</taxon>
        <taxon>Bacillati</taxon>
        <taxon>Bacillota</taxon>
        <taxon>Bacilli</taxon>
        <taxon>Bacillales</taxon>
        <taxon>Bacillaceae</taxon>
        <taxon>Bacillus</taxon>
        <taxon>Bacillus cereus group</taxon>
    </lineage>
</organism>
<evidence type="ECO:0000313" key="1">
    <source>
        <dbReference type="EMBL" id="PER53806.1"/>
    </source>
</evidence>
<dbReference type="Proteomes" id="UP000219897">
    <property type="component" value="Unassembled WGS sequence"/>
</dbReference>
<accession>A0ABD6SL28</accession>